<accession>A0ABW4S6Y1</accession>
<evidence type="ECO:0000313" key="3">
    <source>
        <dbReference type="EMBL" id="MFD1913315.1"/>
    </source>
</evidence>
<dbReference type="Gene3D" id="3.30.1340.30">
    <property type="match status" value="1"/>
</dbReference>
<proteinExistence type="predicted"/>
<keyword evidence="4" id="KW-1185">Reference proteome</keyword>
<protein>
    <submittedName>
        <fullName evidence="3">BON domain-containing protein</fullName>
    </submittedName>
</protein>
<sequence length="157" mass="17196">MTERDKRDDDTRTDAAGYDITPPPLRPDQHSENPGLHDEVAPAQEGWREFDTERDPADWKADEPYPETPDAEEATLDDLPDLPEGDLSERIITLLEDSDLTISDLSVERKGTTIILRGTAETNADRARAVDLAVAVPGVDHVENLLAADHASDSAEG</sequence>
<feature type="compositionally biased region" description="Basic and acidic residues" evidence="1">
    <location>
        <begin position="1"/>
        <end position="13"/>
    </location>
</feature>
<feature type="compositionally biased region" description="Basic and acidic residues" evidence="1">
    <location>
        <begin position="27"/>
        <end position="63"/>
    </location>
</feature>
<dbReference type="InterPro" id="IPR007055">
    <property type="entry name" value="BON_dom"/>
</dbReference>
<dbReference type="EMBL" id="JBHUGH010000010">
    <property type="protein sequence ID" value="MFD1913315.1"/>
    <property type="molecule type" value="Genomic_DNA"/>
</dbReference>
<evidence type="ECO:0000259" key="2">
    <source>
        <dbReference type="PROSITE" id="PS50914"/>
    </source>
</evidence>
<dbReference type="PROSITE" id="PS50914">
    <property type="entry name" value="BON"/>
    <property type="match status" value="1"/>
</dbReference>
<comment type="caution">
    <text evidence="3">The sequence shown here is derived from an EMBL/GenBank/DDBJ whole genome shotgun (WGS) entry which is preliminary data.</text>
</comment>
<dbReference type="Pfam" id="PF04972">
    <property type="entry name" value="BON"/>
    <property type="match status" value="1"/>
</dbReference>
<evidence type="ECO:0000313" key="4">
    <source>
        <dbReference type="Proteomes" id="UP001597353"/>
    </source>
</evidence>
<name>A0ABW4S6Y1_9RHOB</name>
<feature type="region of interest" description="Disordered" evidence="1">
    <location>
        <begin position="1"/>
        <end position="84"/>
    </location>
</feature>
<feature type="compositionally biased region" description="Acidic residues" evidence="1">
    <location>
        <begin position="69"/>
        <end position="84"/>
    </location>
</feature>
<evidence type="ECO:0000256" key="1">
    <source>
        <dbReference type="SAM" id="MobiDB-lite"/>
    </source>
</evidence>
<gene>
    <name evidence="3" type="ORF">ACFSGJ_13945</name>
</gene>
<dbReference type="Proteomes" id="UP001597353">
    <property type="component" value="Unassembled WGS sequence"/>
</dbReference>
<feature type="domain" description="BON" evidence="2">
    <location>
        <begin position="83"/>
        <end position="150"/>
    </location>
</feature>
<dbReference type="RefSeq" id="WP_390262993.1">
    <property type="nucleotide sequence ID" value="NZ_JBHUGH010000010.1"/>
</dbReference>
<reference evidence="4" key="1">
    <citation type="journal article" date="2019" name="Int. J. Syst. Evol. Microbiol.">
        <title>The Global Catalogue of Microorganisms (GCM) 10K type strain sequencing project: providing services to taxonomists for standard genome sequencing and annotation.</title>
        <authorList>
            <consortium name="The Broad Institute Genomics Platform"/>
            <consortium name="The Broad Institute Genome Sequencing Center for Infectious Disease"/>
            <person name="Wu L."/>
            <person name="Ma J."/>
        </authorList>
    </citation>
    <scope>NUCLEOTIDE SEQUENCE [LARGE SCALE GENOMIC DNA]</scope>
    <source>
        <strain evidence="4">CGMCC 4.7242</strain>
    </source>
</reference>
<organism evidence="3 4">
    <name type="scientific">Halodurantibacterium flavum</name>
    <dbReference type="NCBI Taxonomy" id="1382802"/>
    <lineage>
        <taxon>Bacteria</taxon>
        <taxon>Pseudomonadati</taxon>
        <taxon>Pseudomonadota</taxon>
        <taxon>Alphaproteobacteria</taxon>
        <taxon>Rhodobacterales</taxon>
        <taxon>Paracoccaceae</taxon>
        <taxon>Halodurantibacterium</taxon>
    </lineage>
</organism>